<organism evidence="2 3">
    <name type="scientific">Glossina austeni</name>
    <name type="common">Savannah tsetse fly</name>
    <dbReference type="NCBI Taxonomy" id="7395"/>
    <lineage>
        <taxon>Eukaryota</taxon>
        <taxon>Metazoa</taxon>
        <taxon>Ecdysozoa</taxon>
        <taxon>Arthropoda</taxon>
        <taxon>Hexapoda</taxon>
        <taxon>Insecta</taxon>
        <taxon>Pterygota</taxon>
        <taxon>Neoptera</taxon>
        <taxon>Endopterygota</taxon>
        <taxon>Diptera</taxon>
        <taxon>Brachycera</taxon>
        <taxon>Muscomorpha</taxon>
        <taxon>Hippoboscoidea</taxon>
        <taxon>Glossinidae</taxon>
        <taxon>Glossina</taxon>
    </lineage>
</organism>
<sequence>MNQPALYHRANVVQRYEAEVVLKKYSNIFQWRLDGQDSLIDIGSGSGDVLKDFIYPLMPRNFARLVGSDISSIMCNYARQIFKAEPRCDFRVLDIATGEKLPDDLKGQFDHVTSFYCLHWVQNQRQALENIYQLLRPEKGDCLLLFPANNTTFEAYLVLRKSPKWSSYMTDVERFIGPFCRTENLQEIFATMLREAGFTHIKVELRHDTYDYKTVSILKDNMEAVCPFLERMIPGQRSEFLQDLSSTMVELNLKNNIEPQISVTSKLIVAYARKTPRIFDNATQ</sequence>
<dbReference type="InterPro" id="IPR013217">
    <property type="entry name" value="Methyltransf_12"/>
</dbReference>
<dbReference type="STRING" id="7395.A0A1A9VS52"/>
<accession>A0A1A9VS52</accession>
<dbReference type="SUPFAM" id="SSF53335">
    <property type="entry name" value="S-adenosyl-L-methionine-dependent methyltransferases"/>
    <property type="match status" value="1"/>
</dbReference>
<dbReference type="Pfam" id="PF08242">
    <property type="entry name" value="Methyltransf_12"/>
    <property type="match status" value="1"/>
</dbReference>
<dbReference type="InterPro" id="IPR029063">
    <property type="entry name" value="SAM-dependent_MTases_sf"/>
</dbReference>
<dbReference type="Proteomes" id="UP000078200">
    <property type="component" value="Unassembled WGS sequence"/>
</dbReference>
<evidence type="ECO:0000259" key="1">
    <source>
        <dbReference type="Pfam" id="PF08242"/>
    </source>
</evidence>
<evidence type="ECO:0000313" key="3">
    <source>
        <dbReference type="Proteomes" id="UP000078200"/>
    </source>
</evidence>
<dbReference type="PANTHER" id="PTHR43861:SF1">
    <property type="entry name" value="TRANS-ACONITATE 2-METHYLTRANSFERASE"/>
    <property type="match status" value="1"/>
</dbReference>
<dbReference type="PANTHER" id="PTHR43861">
    <property type="entry name" value="TRANS-ACONITATE 2-METHYLTRANSFERASE-RELATED"/>
    <property type="match status" value="1"/>
</dbReference>
<reference evidence="2" key="1">
    <citation type="submission" date="2020-05" db="UniProtKB">
        <authorList>
            <consortium name="EnsemblMetazoa"/>
        </authorList>
    </citation>
    <scope>IDENTIFICATION</scope>
    <source>
        <strain evidence="2">TTRI</strain>
    </source>
</reference>
<name>A0A1A9VS52_GLOAU</name>
<proteinExistence type="predicted"/>
<dbReference type="AlphaFoldDB" id="A0A1A9VS52"/>
<feature type="domain" description="Methyltransferase type 12" evidence="1">
    <location>
        <begin position="40"/>
        <end position="138"/>
    </location>
</feature>
<dbReference type="CDD" id="cd02440">
    <property type="entry name" value="AdoMet_MTases"/>
    <property type="match status" value="1"/>
</dbReference>
<dbReference type="Gene3D" id="3.40.50.150">
    <property type="entry name" value="Vaccinia Virus protein VP39"/>
    <property type="match status" value="1"/>
</dbReference>
<evidence type="ECO:0000313" key="2">
    <source>
        <dbReference type="EnsemblMetazoa" id="GAUT045796-PA"/>
    </source>
</evidence>
<dbReference type="EnsemblMetazoa" id="GAUT045796-RA">
    <property type="protein sequence ID" value="GAUT045796-PA"/>
    <property type="gene ID" value="GAUT045796"/>
</dbReference>
<keyword evidence="3" id="KW-1185">Reference proteome</keyword>
<protein>
    <submittedName>
        <fullName evidence="2">Methyltransf_12 domain-containing protein</fullName>
    </submittedName>
</protein>
<dbReference type="VEuPathDB" id="VectorBase:GAUT045796"/>